<evidence type="ECO:0000313" key="2">
    <source>
        <dbReference type="Proteomes" id="UP001152795"/>
    </source>
</evidence>
<accession>A0A7D9LNJ8</accession>
<dbReference type="OrthoDB" id="5984733at2759"/>
<name>A0A7D9LNJ8_PARCT</name>
<protein>
    <submittedName>
        <fullName evidence="1">Uncharacterized protein</fullName>
    </submittedName>
</protein>
<feature type="non-terminal residue" evidence="1">
    <location>
        <position position="95"/>
    </location>
</feature>
<evidence type="ECO:0000313" key="1">
    <source>
        <dbReference type="EMBL" id="CAB4037651.1"/>
    </source>
</evidence>
<comment type="caution">
    <text evidence="1">The sequence shown here is derived from an EMBL/GenBank/DDBJ whole genome shotgun (WGS) entry which is preliminary data.</text>
</comment>
<organism evidence="1 2">
    <name type="scientific">Paramuricea clavata</name>
    <name type="common">Red gorgonian</name>
    <name type="synonym">Violescent sea-whip</name>
    <dbReference type="NCBI Taxonomy" id="317549"/>
    <lineage>
        <taxon>Eukaryota</taxon>
        <taxon>Metazoa</taxon>
        <taxon>Cnidaria</taxon>
        <taxon>Anthozoa</taxon>
        <taxon>Octocorallia</taxon>
        <taxon>Malacalcyonacea</taxon>
        <taxon>Plexauridae</taxon>
        <taxon>Paramuricea</taxon>
    </lineage>
</organism>
<dbReference type="Proteomes" id="UP001152795">
    <property type="component" value="Unassembled WGS sequence"/>
</dbReference>
<sequence>MSNMDKYLNSAYFDPKRPGSFGGVESLYRDVKDEGKIKLSRKEIRKWLMNHDIYTLHKPAHRNFKRNRVIVGGIDEEWQTVDLADIQYFLCMRGR</sequence>
<dbReference type="PANTHER" id="PTHR46585">
    <property type="entry name" value="INTEGRASE CORE DOMAIN CONTAINING PROTEIN"/>
    <property type="match status" value="1"/>
</dbReference>
<reference evidence="1" key="1">
    <citation type="submission" date="2020-04" db="EMBL/GenBank/DDBJ databases">
        <authorList>
            <person name="Alioto T."/>
            <person name="Alioto T."/>
            <person name="Gomez Garrido J."/>
        </authorList>
    </citation>
    <scope>NUCLEOTIDE SEQUENCE</scope>
    <source>
        <strain evidence="1">A484AB</strain>
    </source>
</reference>
<gene>
    <name evidence="1" type="ORF">PACLA_8A003212</name>
</gene>
<dbReference type="PANTHER" id="PTHR46585:SF1">
    <property type="entry name" value="CHROMO DOMAIN-CONTAINING PROTEIN"/>
    <property type="match status" value="1"/>
</dbReference>
<keyword evidence="2" id="KW-1185">Reference proteome</keyword>
<dbReference type="EMBL" id="CACRXK020023321">
    <property type="protein sequence ID" value="CAB4037651.1"/>
    <property type="molecule type" value="Genomic_DNA"/>
</dbReference>
<proteinExistence type="predicted"/>
<dbReference type="AlphaFoldDB" id="A0A7D9LNJ8"/>